<dbReference type="Gene3D" id="2.40.360.10">
    <property type="entry name" value="YmcC-like"/>
    <property type="match status" value="1"/>
</dbReference>
<dbReference type="Proteomes" id="UP000193926">
    <property type="component" value="Unassembled WGS sequence"/>
</dbReference>
<proteinExistence type="predicted"/>
<gene>
    <name evidence="1" type="ORF">MGEO_02920</name>
</gene>
<accession>A0A1X4NRI2</accession>
<sequence length="204" mass="21938">MGAVLEMMWRSFISLVVATILGACSQLTSLAGLGGSEVVIGTATRDSLQVSVPVLGAQGFATEAARIGSVVTWRTADNATFSFDQGVIVSTRGLGDDLMGADATQSIAAVNGGALAWAPRINGYMNGEYQSFFMTFQCRRSDTQSVQTPVGNRLVTATRITEACINDERQIENTYWRNSNGLVLKSRQWVSPGVGYVETERVIR</sequence>
<dbReference type="STRING" id="1123756.MGEO_02920"/>
<keyword evidence="2" id="KW-1185">Reference proteome</keyword>
<dbReference type="InterPro" id="IPR021308">
    <property type="entry name" value="GfcB"/>
</dbReference>
<organism evidence="1 2">
    <name type="scientific">Marivita geojedonensis</name>
    <dbReference type="NCBI Taxonomy" id="1123756"/>
    <lineage>
        <taxon>Bacteria</taxon>
        <taxon>Pseudomonadati</taxon>
        <taxon>Pseudomonadota</taxon>
        <taxon>Alphaproteobacteria</taxon>
        <taxon>Rhodobacterales</taxon>
        <taxon>Roseobacteraceae</taxon>
        <taxon>Marivita</taxon>
    </lineage>
</organism>
<dbReference type="InterPro" id="IPR023373">
    <property type="entry name" value="YmcC_sf"/>
</dbReference>
<protein>
    <recommendedName>
        <fullName evidence="3">YjbF family lipoprotein</fullName>
    </recommendedName>
</protein>
<dbReference type="SUPFAM" id="SSF159270">
    <property type="entry name" value="YmcC-like"/>
    <property type="match status" value="1"/>
</dbReference>
<evidence type="ECO:0000313" key="2">
    <source>
        <dbReference type="Proteomes" id="UP000193926"/>
    </source>
</evidence>
<dbReference type="AlphaFoldDB" id="A0A1X4NRI2"/>
<dbReference type="Pfam" id="PF11102">
    <property type="entry name" value="YjbF"/>
    <property type="match status" value="1"/>
</dbReference>
<name>A0A1X4NRI2_9RHOB</name>
<dbReference type="EMBL" id="JFKC01000001">
    <property type="protein sequence ID" value="OSQ53496.1"/>
    <property type="molecule type" value="Genomic_DNA"/>
</dbReference>
<evidence type="ECO:0000313" key="1">
    <source>
        <dbReference type="EMBL" id="OSQ53496.1"/>
    </source>
</evidence>
<comment type="caution">
    <text evidence="1">The sequence shown here is derived from an EMBL/GenBank/DDBJ whole genome shotgun (WGS) entry which is preliminary data.</text>
</comment>
<evidence type="ECO:0008006" key="3">
    <source>
        <dbReference type="Google" id="ProtNLM"/>
    </source>
</evidence>
<reference evidence="1 2" key="1">
    <citation type="submission" date="2014-03" db="EMBL/GenBank/DDBJ databases">
        <title>The draft genome sequence of Marivita geojedonensis KCTC 23882.</title>
        <authorList>
            <person name="Lai Q."/>
            <person name="Shao Z."/>
        </authorList>
    </citation>
    <scope>NUCLEOTIDE SEQUENCE [LARGE SCALE GENOMIC DNA]</scope>
    <source>
        <strain evidence="1 2">DPG-138</strain>
    </source>
</reference>